<keyword evidence="2" id="KW-1185">Reference proteome</keyword>
<reference evidence="1" key="1">
    <citation type="submission" date="2021-09" db="EMBL/GenBank/DDBJ databases">
        <authorList>
            <consortium name="AG Swart"/>
            <person name="Singh M."/>
            <person name="Singh A."/>
            <person name="Seah K."/>
            <person name="Emmerich C."/>
        </authorList>
    </citation>
    <scope>NUCLEOTIDE SEQUENCE</scope>
    <source>
        <strain evidence="1">ATCC30299</strain>
    </source>
</reference>
<evidence type="ECO:0000313" key="1">
    <source>
        <dbReference type="EMBL" id="CAG9330083.1"/>
    </source>
</evidence>
<dbReference type="AlphaFoldDB" id="A0AAU9JZP6"/>
<sequence length="131" mass="15311">MWEIARRIKRAMRSKPVSFTKGEEEEMIKWWKLQYDDREWDWGKEGDPKIPTRPEVENAIGSLSNRKAVGPDGVSSELIKYGGEAATEMYWGIIMEIWQKRTLPKTMKCALVVYKKTRLKETGRLQTDNTT</sequence>
<dbReference type="Proteomes" id="UP001162131">
    <property type="component" value="Unassembled WGS sequence"/>
</dbReference>
<name>A0AAU9JZP6_9CILI</name>
<protein>
    <submittedName>
        <fullName evidence="1">Uncharacterized protein</fullName>
    </submittedName>
</protein>
<comment type="caution">
    <text evidence="1">The sequence shown here is derived from an EMBL/GenBank/DDBJ whole genome shotgun (WGS) entry which is preliminary data.</text>
</comment>
<dbReference type="EMBL" id="CAJZBQ010000050">
    <property type="protein sequence ID" value="CAG9330083.1"/>
    <property type="molecule type" value="Genomic_DNA"/>
</dbReference>
<gene>
    <name evidence="1" type="ORF">BSTOLATCC_MIC50192</name>
</gene>
<proteinExistence type="predicted"/>
<organism evidence="1 2">
    <name type="scientific">Blepharisma stoltei</name>
    <dbReference type="NCBI Taxonomy" id="1481888"/>
    <lineage>
        <taxon>Eukaryota</taxon>
        <taxon>Sar</taxon>
        <taxon>Alveolata</taxon>
        <taxon>Ciliophora</taxon>
        <taxon>Postciliodesmatophora</taxon>
        <taxon>Heterotrichea</taxon>
        <taxon>Heterotrichida</taxon>
        <taxon>Blepharismidae</taxon>
        <taxon>Blepharisma</taxon>
    </lineage>
</organism>
<evidence type="ECO:0000313" key="2">
    <source>
        <dbReference type="Proteomes" id="UP001162131"/>
    </source>
</evidence>
<accession>A0AAU9JZP6</accession>